<evidence type="ECO:0000256" key="1">
    <source>
        <dbReference type="ARBA" id="ARBA00004442"/>
    </source>
</evidence>
<evidence type="ECO:0000256" key="2">
    <source>
        <dbReference type="ARBA" id="ARBA00006275"/>
    </source>
</evidence>
<keyword evidence="5" id="KW-0998">Cell outer membrane</keyword>
<dbReference type="InterPro" id="IPR033985">
    <property type="entry name" value="SusD-like_N"/>
</dbReference>
<feature type="chain" id="PRO_5015636961" evidence="6">
    <location>
        <begin position="24"/>
        <end position="633"/>
    </location>
</feature>
<proteinExistence type="inferred from homology"/>
<evidence type="ECO:0000313" key="10">
    <source>
        <dbReference type="Proteomes" id="UP000238642"/>
    </source>
</evidence>
<dbReference type="Gene3D" id="1.25.40.390">
    <property type="match status" value="1"/>
</dbReference>
<dbReference type="SUPFAM" id="SSF48452">
    <property type="entry name" value="TPR-like"/>
    <property type="match status" value="1"/>
</dbReference>
<feature type="signal peptide" evidence="6">
    <location>
        <begin position="1"/>
        <end position="23"/>
    </location>
</feature>
<feature type="domain" description="SusD-like N-terminal" evidence="8">
    <location>
        <begin position="27"/>
        <end position="229"/>
    </location>
</feature>
<evidence type="ECO:0000259" key="7">
    <source>
        <dbReference type="Pfam" id="PF07980"/>
    </source>
</evidence>
<evidence type="ECO:0000256" key="5">
    <source>
        <dbReference type="ARBA" id="ARBA00023237"/>
    </source>
</evidence>
<comment type="subcellular location">
    <subcellularLocation>
        <location evidence="1">Cell outer membrane</location>
    </subcellularLocation>
</comment>
<sequence length="633" mass="72709">MKLKRLKKIIWAASIIGFGMSQSCDSYLDVVPDNVSTIDHAFKLRNEAEKYLFTLYSYLPKNGSVANIGMLAGDEIWIPYQTSIYSNAFEIARGNQSVSNAYVGSWNSMYQAIRHCNIFLENANDPTKIRDITDVERRRWIGEAEFLKAYYHFLLVRMYGPVPLIQTNLGIDATKEEVAIPRNSIDECIAYIVELLDASADKLPMIITDRTLELGRLTRPIAKAVKAKVLLTVASPLFNGNSDYANYTNKDGKLLFDQEFKSEKWVQAAAAAKEAIDIAEEAGHKLFTMPPTSFSLSEQTMLELDLRQAITERWNEEHIWANSNSTTADLQLQAMAPLHIDHNHNNARKILSPPLKVARQFYTKNGVPINEDRTLSFRDDTELRIATHEERFRIAEGFETSRLHFDREPRFYASLAFDGAVWYKYDSPSNSDENTFVLRSKRTDYAGSTHAFHFNVTGYFIKKLVDWNQTMSSSGASYRVYPWPEIRLADVYLMYAEALNEAYGPDNDEVFVYLDKIRDRAGLEGVKESWTTYSTNPSKFTTKEGLREIIHQERLIELAFEGHRLWDLKRWKKSAIYLNAPITGWNMAGENAISYYQINTVYQQRFVAPRDYFWPLSENAVIQNKNLVQSPGW</sequence>
<organism evidence="9 10">
    <name type="scientific">Sphingobacterium gobiense</name>
    <dbReference type="NCBI Taxonomy" id="1382456"/>
    <lineage>
        <taxon>Bacteria</taxon>
        <taxon>Pseudomonadati</taxon>
        <taxon>Bacteroidota</taxon>
        <taxon>Sphingobacteriia</taxon>
        <taxon>Sphingobacteriales</taxon>
        <taxon>Sphingobacteriaceae</taxon>
        <taxon>Sphingobacterium</taxon>
    </lineage>
</organism>
<dbReference type="InterPro" id="IPR012944">
    <property type="entry name" value="SusD_RagB_dom"/>
</dbReference>
<dbReference type="Pfam" id="PF07980">
    <property type="entry name" value="SusD_RagB"/>
    <property type="match status" value="1"/>
</dbReference>
<comment type="similarity">
    <text evidence="2">Belongs to the SusD family.</text>
</comment>
<reference evidence="9 10" key="1">
    <citation type="submission" date="2018-02" db="EMBL/GenBank/DDBJ databases">
        <title>The draft genome of Sphingobacterium gobiense H7.</title>
        <authorList>
            <person name="Li L."/>
            <person name="Liu L."/>
            <person name="Zhang X."/>
            <person name="Wang T."/>
            <person name="Liang L."/>
        </authorList>
    </citation>
    <scope>NUCLEOTIDE SEQUENCE [LARGE SCALE GENOMIC DNA]</scope>
    <source>
        <strain evidence="9 10">ACCC 05757</strain>
    </source>
</reference>
<comment type="caution">
    <text evidence="9">The sequence shown here is derived from an EMBL/GenBank/DDBJ whole genome shotgun (WGS) entry which is preliminary data.</text>
</comment>
<keyword evidence="4" id="KW-0472">Membrane</keyword>
<evidence type="ECO:0000256" key="6">
    <source>
        <dbReference type="SAM" id="SignalP"/>
    </source>
</evidence>
<keyword evidence="10" id="KW-1185">Reference proteome</keyword>
<dbReference type="InterPro" id="IPR011990">
    <property type="entry name" value="TPR-like_helical_dom_sf"/>
</dbReference>
<dbReference type="GO" id="GO:0009279">
    <property type="term" value="C:cell outer membrane"/>
    <property type="evidence" value="ECO:0007669"/>
    <property type="project" value="UniProtKB-SubCell"/>
</dbReference>
<evidence type="ECO:0000313" key="9">
    <source>
        <dbReference type="EMBL" id="PRD56521.1"/>
    </source>
</evidence>
<name>A0A2S9JTP3_9SPHI</name>
<keyword evidence="3 6" id="KW-0732">Signal</keyword>
<protein>
    <submittedName>
        <fullName evidence="9">RagB/SusD family nutrient uptake outer membrane protein</fullName>
    </submittedName>
</protein>
<dbReference type="Pfam" id="PF14322">
    <property type="entry name" value="SusD-like_3"/>
    <property type="match status" value="1"/>
</dbReference>
<evidence type="ECO:0000259" key="8">
    <source>
        <dbReference type="Pfam" id="PF14322"/>
    </source>
</evidence>
<dbReference type="EMBL" id="PVBS01000001">
    <property type="protein sequence ID" value="PRD56521.1"/>
    <property type="molecule type" value="Genomic_DNA"/>
</dbReference>
<gene>
    <name evidence="9" type="ORF">C5749_04570</name>
</gene>
<evidence type="ECO:0000256" key="4">
    <source>
        <dbReference type="ARBA" id="ARBA00023136"/>
    </source>
</evidence>
<feature type="domain" description="RagB/SusD" evidence="7">
    <location>
        <begin position="317"/>
        <end position="633"/>
    </location>
</feature>
<dbReference type="AlphaFoldDB" id="A0A2S9JTP3"/>
<accession>A0A2S9JTP3</accession>
<dbReference type="RefSeq" id="WP_105723410.1">
    <property type="nucleotide sequence ID" value="NZ_PVBS01000001.1"/>
</dbReference>
<dbReference type="OrthoDB" id="608091at2"/>
<dbReference type="Proteomes" id="UP000238642">
    <property type="component" value="Unassembled WGS sequence"/>
</dbReference>
<dbReference type="PROSITE" id="PS51257">
    <property type="entry name" value="PROKAR_LIPOPROTEIN"/>
    <property type="match status" value="1"/>
</dbReference>
<evidence type="ECO:0000256" key="3">
    <source>
        <dbReference type="ARBA" id="ARBA00022729"/>
    </source>
</evidence>